<keyword evidence="2" id="KW-1185">Reference proteome</keyword>
<comment type="caution">
    <text evidence="1">The sequence shown here is derived from an EMBL/GenBank/DDBJ whole genome shotgun (WGS) entry which is preliminary data.</text>
</comment>
<gene>
    <name evidence="1" type="ORF">GpartN1_g2684.t1</name>
</gene>
<evidence type="ECO:0000313" key="1">
    <source>
        <dbReference type="EMBL" id="GJQ10893.1"/>
    </source>
</evidence>
<accession>A0A9C7PU73</accession>
<dbReference type="Proteomes" id="UP001061958">
    <property type="component" value="Unassembled WGS sequence"/>
</dbReference>
<proteinExistence type="predicted"/>
<organism evidence="1 2">
    <name type="scientific">Galdieria partita</name>
    <dbReference type="NCBI Taxonomy" id="83374"/>
    <lineage>
        <taxon>Eukaryota</taxon>
        <taxon>Rhodophyta</taxon>
        <taxon>Bangiophyceae</taxon>
        <taxon>Galdieriales</taxon>
        <taxon>Galdieriaceae</taxon>
        <taxon>Galdieria</taxon>
    </lineage>
</organism>
<reference evidence="1" key="1">
    <citation type="journal article" date="2022" name="Proc. Natl. Acad. Sci. U.S.A.">
        <title>Life cycle and functional genomics of the unicellular red alga Galdieria for elucidating algal and plant evolution and industrial use.</title>
        <authorList>
            <person name="Hirooka S."/>
            <person name="Itabashi T."/>
            <person name="Ichinose T.M."/>
            <person name="Onuma R."/>
            <person name="Fujiwara T."/>
            <person name="Yamashita S."/>
            <person name="Jong L.W."/>
            <person name="Tomita R."/>
            <person name="Iwane A.H."/>
            <person name="Miyagishima S.Y."/>
        </authorList>
    </citation>
    <scope>NUCLEOTIDE SEQUENCE</scope>
    <source>
        <strain evidence="1">NBRC 102759</strain>
    </source>
</reference>
<dbReference type="EMBL" id="BQMJ01000019">
    <property type="protein sequence ID" value="GJQ10893.1"/>
    <property type="molecule type" value="Genomic_DNA"/>
</dbReference>
<name>A0A9C7PU73_9RHOD</name>
<evidence type="ECO:0000313" key="2">
    <source>
        <dbReference type="Proteomes" id="UP001061958"/>
    </source>
</evidence>
<dbReference type="AlphaFoldDB" id="A0A9C7PU73"/>
<dbReference type="OrthoDB" id="304820at2759"/>
<protein>
    <submittedName>
        <fullName evidence="1">Uncharacterized protein</fullName>
    </submittedName>
</protein>
<sequence>MTEDFGYFPFLETTPIESARDDFLCLDEPLLAYAGYEAGKPQDRSVSGCLCDLVETTKSDEGTAILLNGHPHSIGNSLVGEDRMKPVDVADWTPQTANNCWKEWNVDVINGSEDFLLGRRATETVDLLIRSNPKEVWTTIEDHKQEKVNSVERMDHFQCDCYASYPRHNEDWRSKEVHESWEGCNEHFMTLPLCILEFMRNIGRPVTEEEILEQAKKKYSILRKSDGSRYKENQIRAVKGSLCSTGIFMKADQNGKEWIVNEEAAKQYEAKMLQKHGNLSRKWHSWNTRKGVFKRTRKLGMDCNREDGVTMEGQWMIPKCCPCFYSCSCCHDEDMEMPSCSQWNWLLSISNDMIRDPRWNDCFENPFRGCKFNCSLKELEESMGTEKLTHVMQTFHWLRELFMCSDLKQSQDRIHPTSPMKMISKTNHSVSSPCDQPYSSLKHGKCLTPCAGIRNEVSLESFSKDMETLNNKFHFERVMKE</sequence>
<reference evidence="1" key="2">
    <citation type="submission" date="2022-01" db="EMBL/GenBank/DDBJ databases">
        <authorList>
            <person name="Hirooka S."/>
            <person name="Miyagishima S.Y."/>
        </authorList>
    </citation>
    <scope>NUCLEOTIDE SEQUENCE</scope>
    <source>
        <strain evidence="1">NBRC 102759</strain>
    </source>
</reference>